<evidence type="ECO:0000313" key="2">
    <source>
        <dbReference type="EMBL" id="GFR97395.1"/>
    </source>
</evidence>
<proteinExistence type="predicted"/>
<accession>A0AAV4HL75</accession>
<protein>
    <submittedName>
        <fullName evidence="2">Uncharacterized protein</fullName>
    </submittedName>
</protein>
<dbReference type="EMBL" id="BMAT01002026">
    <property type="protein sequence ID" value="GFR97395.1"/>
    <property type="molecule type" value="Genomic_DNA"/>
</dbReference>
<reference evidence="2 3" key="1">
    <citation type="journal article" date="2021" name="Elife">
        <title>Chloroplast acquisition without the gene transfer in kleptoplastic sea slugs, Plakobranchus ocellatus.</title>
        <authorList>
            <person name="Maeda T."/>
            <person name="Takahashi S."/>
            <person name="Yoshida T."/>
            <person name="Shimamura S."/>
            <person name="Takaki Y."/>
            <person name="Nagai Y."/>
            <person name="Toyoda A."/>
            <person name="Suzuki Y."/>
            <person name="Arimoto A."/>
            <person name="Ishii H."/>
            <person name="Satoh N."/>
            <person name="Nishiyama T."/>
            <person name="Hasebe M."/>
            <person name="Maruyama T."/>
            <person name="Minagawa J."/>
            <person name="Obokata J."/>
            <person name="Shigenobu S."/>
        </authorList>
    </citation>
    <scope>NUCLEOTIDE SEQUENCE [LARGE SCALE GENOMIC DNA]</scope>
</reference>
<evidence type="ECO:0000256" key="1">
    <source>
        <dbReference type="SAM" id="MobiDB-lite"/>
    </source>
</evidence>
<dbReference type="AlphaFoldDB" id="A0AAV4HL75"/>
<feature type="region of interest" description="Disordered" evidence="1">
    <location>
        <begin position="1"/>
        <end position="21"/>
    </location>
</feature>
<gene>
    <name evidence="2" type="ORF">ElyMa_000991900</name>
</gene>
<name>A0AAV4HL75_9GAST</name>
<dbReference type="Proteomes" id="UP000762676">
    <property type="component" value="Unassembled WGS sequence"/>
</dbReference>
<evidence type="ECO:0000313" key="3">
    <source>
        <dbReference type="Proteomes" id="UP000762676"/>
    </source>
</evidence>
<organism evidence="2 3">
    <name type="scientific">Elysia marginata</name>
    <dbReference type="NCBI Taxonomy" id="1093978"/>
    <lineage>
        <taxon>Eukaryota</taxon>
        <taxon>Metazoa</taxon>
        <taxon>Spiralia</taxon>
        <taxon>Lophotrochozoa</taxon>
        <taxon>Mollusca</taxon>
        <taxon>Gastropoda</taxon>
        <taxon>Heterobranchia</taxon>
        <taxon>Euthyneura</taxon>
        <taxon>Panpulmonata</taxon>
        <taxon>Sacoglossa</taxon>
        <taxon>Placobranchoidea</taxon>
        <taxon>Plakobranchidae</taxon>
        <taxon>Elysia</taxon>
    </lineage>
</organism>
<sequence length="98" mass="10914">MRADGAFGLSVGRGHTAPGRYPAEQRKEIEQLRYRGKNQRLIILAASSVTSAELDGKRCHLLHFFLSVKTGLDCVVDSSDPSMSFFFQIAEPLLMEEI</sequence>
<comment type="caution">
    <text evidence="2">The sequence shown here is derived from an EMBL/GenBank/DDBJ whole genome shotgun (WGS) entry which is preliminary data.</text>
</comment>
<keyword evidence="3" id="KW-1185">Reference proteome</keyword>